<name>A0A6M1TGV7_9BACT</name>
<feature type="region of interest" description="Disordered" evidence="1">
    <location>
        <begin position="1"/>
        <end position="40"/>
    </location>
</feature>
<dbReference type="Proteomes" id="UP000479132">
    <property type="component" value="Unassembled WGS sequence"/>
</dbReference>
<comment type="caution">
    <text evidence="2">The sequence shown here is derived from an EMBL/GenBank/DDBJ whole genome shotgun (WGS) entry which is preliminary data.</text>
</comment>
<evidence type="ECO:0000256" key="1">
    <source>
        <dbReference type="SAM" id="MobiDB-lite"/>
    </source>
</evidence>
<dbReference type="AlphaFoldDB" id="A0A6M1TGV7"/>
<evidence type="ECO:0000313" key="3">
    <source>
        <dbReference type="Proteomes" id="UP000479132"/>
    </source>
</evidence>
<keyword evidence="3" id="KW-1185">Reference proteome</keyword>
<reference evidence="2 3" key="1">
    <citation type="submission" date="2020-02" db="EMBL/GenBank/DDBJ databases">
        <title>Aliifodinibius halophilus 2W32, complete genome.</title>
        <authorList>
            <person name="Li Y."/>
            <person name="Wu S."/>
        </authorList>
    </citation>
    <scope>NUCLEOTIDE SEQUENCE [LARGE SCALE GENOMIC DNA]</scope>
    <source>
        <strain evidence="2 3">2W32</strain>
    </source>
</reference>
<feature type="compositionally biased region" description="Basic and acidic residues" evidence="1">
    <location>
        <begin position="1"/>
        <end position="19"/>
    </location>
</feature>
<protein>
    <submittedName>
        <fullName evidence="2">Uncharacterized protein</fullName>
    </submittedName>
</protein>
<sequence>MRLDKLIEQRKRQQEKTEPQKVFIYDPETPGEPEPPENTADVVIMLPDNGRD</sequence>
<dbReference type="EMBL" id="JAALLS010000030">
    <property type="protein sequence ID" value="NGP90004.1"/>
    <property type="molecule type" value="Genomic_DNA"/>
</dbReference>
<organism evidence="2 3">
    <name type="scientific">Fodinibius halophilus</name>
    <dbReference type="NCBI Taxonomy" id="1736908"/>
    <lineage>
        <taxon>Bacteria</taxon>
        <taxon>Pseudomonadati</taxon>
        <taxon>Balneolota</taxon>
        <taxon>Balneolia</taxon>
        <taxon>Balneolales</taxon>
        <taxon>Balneolaceae</taxon>
        <taxon>Fodinibius</taxon>
    </lineage>
</organism>
<accession>A0A6M1TGV7</accession>
<proteinExistence type="predicted"/>
<dbReference type="RefSeq" id="WP_165271234.1">
    <property type="nucleotide sequence ID" value="NZ_JAALLS010000030.1"/>
</dbReference>
<evidence type="ECO:0000313" key="2">
    <source>
        <dbReference type="EMBL" id="NGP90004.1"/>
    </source>
</evidence>
<gene>
    <name evidence="2" type="ORF">G3569_16725</name>
</gene>